<keyword evidence="1" id="KW-1133">Transmembrane helix</keyword>
<evidence type="ECO:0000256" key="1">
    <source>
        <dbReference type="SAM" id="Phobius"/>
    </source>
</evidence>
<dbReference type="EMBL" id="GBXM01102539">
    <property type="protein sequence ID" value="JAH06038.1"/>
    <property type="molecule type" value="Transcribed_RNA"/>
</dbReference>
<keyword evidence="1" id="KW-0812">Transmembrane</keyword>
<organism evidence="2">
    <name type="scientific">Anguilla anguilla</name>
    <name type="common">European freshwater eel</name>
    <name type="synonym">Muraena anguilla</name>
    <dbReference type="NCBI Taxonomy" id="7936"/>
    <lineage>
        <taxon>Eukaryota</taxon>
        <taxon>Metazoa</taxon>
        <taxon>Chordata</taxon>
        <taxon>Craniata</taxon>
        <taxon>Vertebrata</taxon>
        <taxon>Euteleostomi</taxon>
        <taxon>Actinopterygii</taxon>
        <taxon>Neopterygii</taxon>
        <taxon>Teleostei</taxon>
        <taxon>Anguilliformes</taxon>
        <taxon>Anguillidae</taxon>
        <taxon>Anguilla</taxon>
    </lineage>
</organism>
<evidence type="ECO:0000313" key="2">
    <source>
        <dbReference type="EMBL" id="JAH06038.1"/>
    </source>
</evidence>
<proteinExistence type="predicted"/>
<reference evidence="2" key="2">
    <citation type="journal article" date="2015" name="Fish Shellfish Immunol.">
        <title>Early steps in the European eel (Anguilla anguilla)-Vibrio vulnificus interaction in the gills: Role of the RtxA13 toxin.</title>
        <authorList>
            <person name="Callol A."/>
            <person name="Pajuelo D."/>
            <person name="Ebbesson L."/>
            <person name="Teles M."/>
            <person name="MacKenzie S."/>
            <person name="Amaro C."/>
        </authorList>
    </citation>
    <scope>NUCLEOTIDE SEQUENCE</scope>
</reference>
<protein>
    <submittedName>
        <fullName evidence="2">Uncharacterized protein</fullName>
    </submittedName>
</protein>
<name>A0A0E9PQA7_ANGAN</name>
<dbReference type="AlphaFoldDB" id="A0A0E9PQA7"/>
<sequence>MVFNEIHQKLCVCVRACVILPIYLSISTVTRALFLEIYHPVGFHFNLNLAHLTLLISSSTTSLAVE</sequence>
<keyword evidence="1" id="KW-0472">Membrane</keyword>
<accession>A0A0E9PQA7</accession>
<feature type="transmembrane region" description="Helical" evidence="1">
    <location>
        <begin position="12"/>
        <end position="33"/>
    </location>
</feature>
<reference evidence="2" key="1">
    <citation type="submission" date="2014-11" db="EMBL/GenBank/DDBJ databases">
        <authorList>
            <person name="Amaro Gonzalez C."/>
        </authorList>
    </citation>
    <scope>NUCLEOTIDE SEQUENCE</scope>
</reference>